<feature type="binding site" evidence="20">
    <location>
        <begin position="409"/>
        <end position="410"/>
    </location>
    <ligand>
        <name>acetyl-CoA</name>
        <dbReference type="ChEBI" id="CHEBI:57288"/>
    </ligand>
</feature>
<protein>
    <recommendedName>
        <fullName evidence="20">Bifunctional protein GlmU</fullName>
    </recommendedName>
    <domain>
        <recommendedName>
            <fullName evidence="20">UDP-N-acetylglucosamine pyrophosphorylase</fullName>
            <ecNumber evidence="20">2.7.7.23</ecNumber>
        </recommendedName>
        <alternativeName>
            <fullName evidence="20">N-acetylglucosamine-1-phosphate uridyltransferase</fullName>
        </alternativeName>
    </domain>
    <domain>
        <recommendedName>
            <fullName evidence="20">Glucosamine-1-phosphate N-acetyltransferase</fullName>
            <ecNumber evidence="20">2.3.1.157</ecNumber>
        </recommendedName>
    </domain>
</protein>
<comment type="caution">
    <text evidence="20">Lacks conserved residue(s) required for the propagation of feature annotation.</text>
</comment>
<keyword evidence="13 20" id="KW-0573">Peptidoglycan synthesis</keyword>
<dbReference type="Proteomes" id="UP000642993">
    <property type="component" value="Unassembled WGS sequence"/>
</dbReference>
<keyword evidence="14 20" id="KW-0511">Multifunctional enzyme</keyword>
<dbReference type="EMBL" id="JACYWE010000003">
    <property type="protein sequence ID" value="MBD8506169.1"/>
    <property type="molecule type" value="Genomic_DNA"/>
</dbReference>
<keyword evidence="6 20" id="KW-0963">Cytoplasm</keyword>
<evidence type="ECO:0000256" key="2">
    <source>
        <dbReference type="ARBA" id="ARBA00005166"/>
    </source>
</evidence>
<dbReference type="InterPro" id="IPR005835">
    <property type="entry name" value="NTP_transferase_dom"/>
</dbReference>
<evidence type="ECO:0000256" key="11">
    <source>
        <dbReference type="ARBA" id="ARBA00022842"/>
    </source>
</evidence>
<dbReference type="InterPro" id="IPR005882">
    <property type="entry name" value="Bifunctional_GlmU"/>
</dbReference>
<evidence type="ECO:0000256" key="8">
    <source>
        <dbReference type="ARBA" id="ARBA00022695"/>
    </source>
</evidence>
<dbReference type="GO" id="GO:0019134">
    <property type="term" value="F:glucosamine-1-phosphate N-acetyltransferase activity"/>
    <property type="evidence" value="ECO:0007669"/>
    <property type="project" value="UniProtKB-UniRule"/>
</dbReference>
<comment type="subcellular location">
    <subcellularLocation>
        <location evidence="1 20">Cytoplasm</location>
    </subcellularLocation>
</comment>
<feature type="binding site" evidence="20">
    <location>
        <position position="163"/>
    </location>
    <ligand>
        <name>UDP-N-acetyl-alpha-D-glucosamine</name>
        <dbReference type="ChEBI" id="CHEBI:57705"/>
    </ligand>
</feature>
<keyword evidence="16 20" id="KW-0961">Cell wall biogenesis/degradation</keyword>
<evidence type="ECO:0000259" key="22">
    <source>
        <dbReference type="Pfam" id="PF00483"/>
    </source>
</evidence>
<evidence type="ECO:0000256" key="6">
    <source>
        <dbReference type="ARBA" id="ARBA00022490"/>
    </source>
</evidence>
<dbReference type="PANTHER" id="PTHR43584">
    <property type="entry name" value="NUCLEOTIDYL TRANSFERASE"/>
    <property type="match status" value="1"/>
</dbReference>
<feature type="binding site" evidence="20">
    <location>
        <begin position="101"/>
        <end position="102"/>
    </location>
    <ligand>
        <name>UDP-N-acetyl-alpha-D-glucosamine</name>
        <dbReference type="ChEBI" id="CHEBI:57705"/>
    </ligand>
</feature>
<comment type="caution">
    <text evidence="23">The sequence shown here is derived from an EMBL/GenBank/DDBJ whole genome shotgun (WGS) entry which is preliminary data.</text>
</comment>
<dbReference type="GO" id="GO:0005737">
    <property type="term" value="C:cytoplasm"/>
    <property type="evidence" value="ECO:0007669"/>
    <property type="project" value="UniProtKB-SubCell"/>
</dbReference>
<dbReference type="NCBIfam" id="NF010932">
    <property type="entry name" value="PRK14352.1"/>
    <property type="match status" value="1"/>
</dbReference>
<feature type="binding site" evidence="20">
    <location>
        <position position="251"/>
    </location>
    <ligand>
        <name>Mg(2+)</name>
        <dbReference type="ChEBI" id="CHEBI:18420"/>
    </ligand>
</feature>
<dbReference type="GO" id="GO:0006048">
    <property type="term" value="P:UDP-N-acetylglucosamine biosynthetic process"/>
    <property type="evidence" value="ECO:0007669"/>
    <property type="project" value="InterPro"/>
</dbReference>
<evidence type="ECO:0000256" key="19">
    <source>
        <dbReference type="ARBA" id="ARBA00049628"/>
    </source>
</evidence>
<evidence type="ECO:0000256" key="1">
    <source>
        <dbReference type="ARBA" id="ARBA00004496"/>
    </source>
</evidence>
<evidence type="ECO:0000256" key="18">
    <source>
        <dbReference type="ARBA" id="ARBA00048493"/>
    </source>
</evidence>
<dbReference type="InterPro" id="IPR029044">
    <property type="entry name" value="Nucleotide-diphossugar_trans"/>
</dbReference>
<comment type="similarity">
    <text evidence="4 20">In the C-terminal section; belongs to the transferase hexapeptide repeat family.</text>
</comment>
<reference evidence="23" key="1">
    <citation type="submission" date="2020-09" db="EMBL/GenBank/DDBJ databases">
        <title>Hoyosella lacisalsi sp. nov., a halotolerant actinobacterium isolated from soil of Lake Gudzhirganskoe.</title>
        <authorList>
            <person name="Yang Q."/>
            <person name="Guo P.Y."/>
            <person name="Liu S.W."/>
            <person name="Li F.N."/>
            <person name="Sun C.H."/>
        </authorList>
    </citation>
    <scope>NUCLEOTIDE SEQUENCE</scope>
    <source>
        <strain evidence="23">G463</strain>
    </source>
</reference>
<dbReference type="InterPro" id="IPR050065">
    <property type="entry name" value="GlmU-like"/>
</dbReference>
<keyword evidence="10 20" id="KW-0677">Repeat</keyword>
<dbReference type="Gene3D" id="3.90.550.10">
    <property type="entry name" value="Spore Coat Polysaccharide Biosynthesis Protein SpsA, Chain A"/>
    <property type="match status" value="1"/>
</dbReference>
<keyword evidence="7 20" id="KW-0808">Transferase</keyword>
<comment type="pathway">
    <text evidence="20">Bacterial outer membrane biogenesis; LPS lipid A biosynthesis.</text>
</comment>
<organism evidence="23 24">
    <name type="scientific">Lolliginicoccus lacisalsi</name>
    <dbReference type="NCBI Taxonomy" id="2742202"/>
    <lineage>
        <taxon>Bacteria</taxon>
        <taxon>Bacillati</taxon>
        <taxon>Actinomycetota</taxon>
        <taxon>Actinomycetes</taxon>
        <taxon>Mycobacteriales</taxon>
        <taxon>Hoyosellaceae</taxon>
        <taxon>Lolliginicoccus</taxon>
    </lineage>
</organism>
<feature type="binding site" evidence="20">
    <location>
        <position position="356"/>
    </location>
    <ligand>
        <name>UDP-N-acetyl-alpha-D-glucosamine</name>
        <dbReference type="ChEBI" id="CHEBI:57705"/>
    </ligand>
</feature>
<feature type="region of interest" description="Disordered" evidence="21">
    <location>
        <begin position="476"/>
        <end position="506"/>
    </location>
</feature>
<dbReference type="Pfam" id="PF00483">
    <property type="entry name" value="NTP_transferase"/>
    <property type="match status" value="1"/>
</dbReference>
<feature type="binding site" evidence="20">
    <location>
        <position position="178"/>
    </location>
    <ligand>
        <name>UDP-N-acetyl-alpha-D-glucosamine</name>
        <dbReference type="ChEBI" id="CHEBI:57705"/>
    </ligand>
</feature>
<dbReference type="GO" id="GO:0003977">
    <property type="term" value="F:UDP-N-acetylglucosamine diphosphorylase activity"/>
    <property type="evidence" value="ECO:0007669"/>
    <property type="project" value="UniProtKB-UniRule"/>
</dbReference>
<dbReference type="GO" id="GO:0009252">
    <property type="term" value="P:peptidoglycan biosynthetic process"/>
    <property type="evidence" value="ECO:0007669"/>
    <property type="project" value="UniProtKB-UniRule"/>
</dbReference>
<feature type="binding site" evidence="20">
    <location>
        <position position="428"/>
    </location>
    <ligand>
        <name>acetyl-CoA</name>
        <dbReference type="ChEBI" id="CHEBI:57288"/>
    </ligand>
</feature>
<dbReference type="RefSeq" id="WP_192038632.1">
    <property type="nucleotide sequence ID" value="NZ_JACYWE010000003.1"/>
</dbReference>
<dbReference type="InterPro" id="IPR001451">
    <property type="entry name" value="Hexapep"/>
</dbReference>
<evidence type="ECO:0000256" key="15">
    <source>
        <dbReference type="ARBA" id="ARBA00023315"/>
    </source>
</evidence>
<comment type="pathway">
    <text evidence="2 20">Nucleotide-sugar biosynthesis; UDP-N-acetyl-alpha-D-glucosamine biosynthesis; N-acetyl-alpha-D-glucosamine 1-phosphate from alpha-D-glucosamine 6-phosphate (route II): step 2/2.</text>
</comment>
<dbReference type="GO" id="GO:0000287">
    <property type="term" value="F:magnesium ion binding"/>
    <property type="evidence" value="ECO:0007669"/>
    <property type="project" value="UniProtKB-UniRule"/>
</dbReference>
<feature type="binding site" evidence="20">
    <location>
        <position position="96"/>
    </location>
    <ligand>
        <name>UDP-N-acetyl-alpha-D-glucosamine</name>
        <dbReference type="ChEBI" id="CHEBI:57705"/>
    </ligand>
</feature>
<evidence type="ECO:0000256" key="17">
    <source>
        <dbReference type="ARBA" id="ARBA00048247"/>
    </source>
</evidence>
<evidence type="ECO:0000256" key="14">
    <source>
        <dbReference type="ARBA" id="ARBA00023268"/>
    </source>
</evidence>
<keyword evidence="8 20" id="KW-0548">Nucleotidyltransferase</keyword>
<name>A0A927JBD4_9ACTN</name>
<dbReference type="HAMAP" id="MF_01631">
    <property type="entry name" value="GlmU"/>
    <property type="match status" value="1"/>
</dbReference>
<feature type="binding site" evidence="20">
    <location>
        <position position="193"/>
    </location>
    <ligand>
        <name>UDP-N-acetyl-alpha-D-glucosamine</name>
        <dbReference type="ChEBI" id="CHEBI:57705"/>
    </ligand>
</feature>
<dbReference type="GO" id="GO:0009245">
    <property type="term" value="P:lipid A biosynthetic process"/>
    <property type="evidence" value="ECO:0007669"/>
    <property type="project" value="UniProtKB-UniRule"/>
</dbReference>
<evidence type="ECO:0000256" key="10">
    <source>
        <dbReference type="ARBA" id="ARBA00022737"/>
    </source>
</evidence>
<sequence>MPQTPPVSAVPPGQEARAGTAVIVLAAGAGTRMRSDLPKVLHRIGGRSMVGHAVHAAAGVAPDSIIAVVGHQRDKVIAEIKGLSEQLDREIATAVQEEQNGTGHAVECGLAALSPDFTGTVLVTAGDVPLLTSSALADLLAAHGTDSAVTVMTFEAPRPRGYGRIVRDGEGLVARIVEEADATAEQRRITEVNSGVYAFDAQMLRSALARLGSDNAQGELYLTDVIAIARDEGRIVRGMVLDDPHLVAGANDRVQLAALRKELNRRVLEDWMRAGVDVVDPDTTWVDVDVRIGRDVIIEPGVQLRGNTVIGDRAEVGPDSTLTDVQVGEGARVIRTHGERAIVGAGSAVGPFSYLRPKSVIGDHCKIGAYVETKNVDLGSHSKVPHLTYVGDATIGEHTNIGASSVFVNYDGVHKSRTVVGSHVRAGSDTMFVAPVHVGDGAYTGAGTVVKDDVPPGALAVSGGRQRNIEGWVEKNRPGTGAAKAAAKARHEENYPTQPIEDGGIE</sequence>
<dbReference type="SUPFAM" id="SSF51161">
    <property type="entry name" value="Trimeric LpxA-like enzymes"/>
    <property type="match status" value="1"/>
</dbReference>
<evidence type="ECO:0000256" key="21">
    <source>
        <dbReference type="SAM" id="MobiDB-lite"/>
    </source>
</evidence>
<feature type="binding site" evidence="20">
    <location>
        <position position="400"/>
    </location>
    <ligand>
        <name>UDP-N-acetyl-alpha-D-glucosamine</name>
        <dbReference type="ChEBI" id="CHEBI:57705"/>
    </ligand>
</feature>
<comment type="pathway">
    <text evidence="3 20">Nucleotide-sugar biosynthesis; UDP-N-acetyl-alpha-D-glucosamine biosynthesis; UDP-N-acetyl-alpha-D-glucosamine from N-acetyl-alpha-D-glucosamine 1-phosphate: step 1/1.</text>
</comment>
<dbReference type="AlphaFoldDB" id="A0A927JBD4"/>
<keyword evidence="9 20" id="KW-0479">Metal-binding</keyword>
<accession>A0A927JBD4</accession>
<proteinExistence type="inferred from homology"/>
<keyword evidence="11 20" id="KW-0460">Magnesium</keyword>
<feature type="binding site" evidence="20">
    <location>
        <begin position="25"/>
        <end position="28"/>
    </location>
    <ligand>
        <name>UDP-N-acetyl-alpha-D-glucosamine</name>
        <dbReference type="ChEBI" id="CHEBI:57705"/>
    </ligand>
</feature>
<evidence type="ECO:0000256" key="9">
    <source>
        <dbReference type="ARBA" id="ARBA00022723"/>
    </source>
</evidence>
<dbReference type="SUPFAM" id="SSF53448">
    <property type="entry name" value="Nucleotide-diphospho-sugar transferases"/>
    <property type="match status" value="1"/>
</dbReference>
<evidence type="ECO:0000256" key="5">
    <source>
        <dbReference type="ARBA" id="ARBA00007947"/>
    </source>
</evidence>
<dbReference type="InterPro" id="IPR011004">
    <property type="entry name" value="Trimer_LpxA-like_sf"/>
</dbReference>
<keyword evidence="15 20" id="KW-0012">Acyltransferase</keyword>
<dbReference type="GO" id="GO:0016020">
    <property type="term" value="C:membrane"/>
    <property type="evidence" value="ECO:0007669"/>
    <property type="project" value="GOC"/>
</dbReference>
<feature type="active site" description="Proton acceptor" evidence="20">
    <location>
        <position position="386"/>
    </location>
</feature>
<feature type="binding site" evidence="20">
    <location>
        <position position="389"/>
    </location>
    <ligand>
        <name>UDP-N-acetyl-alpha-D-glucosamine</name>
        <dbReference type="ChEBI" id="CHEBI:57705"/>
    </ligand>
</feature>
<comment type="subunit">
    <text evidence="20">Homotrimer.</text>
</comment>
<feature type="domain" description="Nucleotidyl transferase" evidence="22">
    <location>
        <begin position="22"/>
        <end position="242"/>
    </location>
</feature>
<feature type="binding site" evidence="20">
    <location>
        <position position="446"/>
    </location>
    <ligand>
        <name>acetyl-CoA</name>
        <dbReference type="ChEBI" id="CHEBI:57288"/>
    </ligand>
</feature>
<dbReference type="PANTHER" id="PTHR43584:SF3">
    <property type="entry name" value="BIFUNCTIONAL PROTEIN GLMU"/>
    <property type="match status" value="1"/>
</dbReference>
<evidence type="ECO:0000256" key="20">
    <source>
        <dbReference type="HAMAP-Rule" id="MF_01631"/>
    </source>
</evidence>
<dbReference type="EC" id="2.3.1.157" evidence="20"/>
<evidence type="ECO:0000256" key="16">
    <source>
        <dbReference type="ARBA" id="ARBA00023316"/>
    </source>
</evidence>
<keyword evidence="24" id="KW-1185">Reference proteome</keyword>
<feature type="region of interest" description="Linker" evidence="20">
    <location>
        <begin position="254"/>
        <end position="274"/>
    </location>
</feature>
<dbReference type="Pfam" id="PF00132">
    <property type="entry name" value="Hexapep"/>
    <property type="match status" value="2"/>
</dbReference>
<comment type="function">
    <text evidence="19 20">Catalyzes the last two sequential reactions in the de novo biosynthetic pathway for UDP-N-acetylglucosamine (UDP-GlcNAc). The C-terminal domain catalyzes the transfer of acetyl group from acetyl coenzyme A to glucosamine-1-phosphate (GlcN-1-P) to produce N-acetylglucosamine-1-phosphate (GlcNAc-1-P), which is converted into UDP-GlcNAc by the transfer of uridine 5-monophosphate (from uridine 5-triphosphate), a reaction catalyzed by the N-terminal domain.</text>
</comment>
<dbReference type="GO" id="GO:0008360">
    <property type="term" value="P:regulation of cell shape"/>
    <property type="evidence" value="ECO:0007669"/>
    <property type="project" value="UniProtKB-KW"/>
</dbReference>
<evidence type="ECO:0000256" key="3">
    <source>
        <dbReference type="ARBA" id="ARBA00005208"/>
    </source>
</evidence>
<feature type="region of interest" description="N-acetyltransferase" evidence="20">
    <location>
        <begin position="275"/>
        <end position="506"/>
    </location>
</feature>
<comment type="catalytic activity">
    <reaction evidence="18 20">
        <text>N-acetyl-alpha-D-glucosamine 1-phosphate + UTP + H(+) = UDP-N-acetyl-alpha-D-glucosamine + diphosphate</text>
        <dbReference type="Rhea" id="RHEA:13509"/>
        <dbReference type="ChEBI" id="CHEBI:15378"/>
        <dbReference type="ChEBI" id="CHEBI:33019"/>
        <dbReference type="ChEBI" id="CHEBI:46398"/>
        <dbReference type="ChEBI" id="CHEBI:57705"/>
        <dbReference type="ChEBI" id="CHEBI:57776"/>
        <dbReference type="EC" id="2.7.7.23"/>
    </reaction>
</comment>
<feature type="binding site" evidence="20">
    <location>
        <position position="374"/>
    </location>
    <ligand>
        <name>UDP-N-acetyl-alpha-D-glucosamine</name>
        <dbReference type="ChEBI" id="CHEBI:57705"/>
    </ligand>
</feature>
<dbReference type="CDD" id="cd03353">
    <property type="entry name" value="LbH_GlmU_C"/>
    <property type="match status" value="1"/>
</dbReference>
<gene>
    <name evidence="20 23" type="primary">glmU</name>
    <name evidence="23" type="ORF">HT102_06700</name>
</gene>
<feature type="region of interest" description="Pyrophosphorylase" evidence="20">
    <location>
        <begin position="1"/>
        <end position="253"/>
    </location>
</feature>
<dbReference type="EC" id="2.7.7.23" evidence="20"/>
<evidence type="ECO:0000313" key="23">
    <source>
        <dbReference type="EMBL" id="MBD8506169.1"/>
    </source>
</evidence>
<feature type="binding site" evidence="20">
    <location>
        <position position="127"/>
    </location>
    <ligand>
        <name>Mg(2+)</name>
        <dbReference type="ChEBI" id="CHEBI:18420"/>
    </ligand>
</feature>
<comment type="similarity">
    <text evidence="5 20">In the N-terminal section; belongs to the N-acetylglucosamine-1-phosphate uridyltransferase family.</text>
</comment>
<feature type="binding site" evidence="20">
    <location>
        <position position="251"/>
    </location>
    <ligand>
        <name>UDP-N-acetyl-alpha-D-glucosamine</name>
        <dbReference type="ChEBI" id="CHEBI:57705"/>
    </ligand>
</feature>
<evidence type="ECO:0000256" key="12">
    <source>
        <dbReference type="ARBA" id="ARBA00022960"/>
    </source>
</evidence>
<feature type="binding site" evidence="20">
    <location>
        <position position="403"/>
    </location>
    <ligand>
        <name>acetyl-CoA</name>
        <dbReference type="ChEBI" id="CHEBI:57288"/>
    </ligand>
</feature>
<dbReference type="Gene3D" id="2.160.10.10">
    <property type="entry name" value="Hexapeptide repeat proteins"/>
    <property type="match status" value="1"/>
</dbReference>
<evidence type="ECO:0000256" key="7">
    <source>
        <dbReference type="ARBA" id="ARBA00022679"/>
    </source>
</evidence>
<dbReference type="NCBIfam" id="TIGR01173">
    <property type="entry name" value="glmU"/>
    <property type="match status" value="1"/>
</dbReference>
<dbReference type="GO" id="GO:0071555">
    <property type="term" value="P:cell wall organization"/>
    <property type="evidence" value="ECO:0007669"/>
    <property type="project" value="UniProtKB-KW"/>
</dbReference>
<feature type="binding site" evidence="20">
    <location>
        <position position="39"/>
    </location>
    <ligand>
        <name>UDP-N-acetyl-alpha-D-glucosamine</name>
        <dbReference type="ChEBI" id="CHEBI:57705"/>
    </ligand>
</feature>
<comment type="catalytic activity">
    <reaction evidence="17 20">
        <text>alpha-D-glucosamine 1-phosphate + acetyl-CoA = N-acetyl-alpha-D-glucosamine 1-phosphate + CoA + H(+)</text>
        <dbReference type="Rhea" id="RHEA:13725"/>
        <dbReference type="ChEBI" id="CHEBI:15378"/>
        <dbReference type="ChEBI" id="CHEBI:57287"/>
        <dbReference type="ChEBI" id="CHEBI:57288"/>
        <dbReference type="ChEBI" id="CHEBI:57776"/>
        <dbReference type="ChEBI" id="CHEBI:58516"/>
        <dbReference type="EC" id="2.3.1.157"/>
    </reaction>
</comment>
<evidence type="ECO:0000313" key="24">
    <source>
        <dbReference type="Proteomes" id="UP000642993"/>
    </source>
</evidence>
<dbReference type="CDD" id="cd02540">
    <property type="entry name" value="GT2_GlmU_N_bac"/>
    <property type="match status" value="1"/>
</dbReference>
<comment type="cofactor">
    <cofactor evidence="20">
        <name>Mg(2+)</name>
        <dbReference type="ChEBI" id="CHEBI:18420"/>
    </cofactor>
    <text evidence="20">Binds 1 Mg(2+) ion per subunit.</text>
</comment>
<evidence type="ECO:0000256" key="4">
    <source>
        <dbReference type="ARBA" id="ARBA00007707"/>
    </source>
</evidence>
<evidence type="ECO:0000256" key="13">
    <source>
        <dbReference type="ARBA" id="ARBA00022984"/>
    </source>
</evidence>
<keyword evidence="12 20" id="KW-0133">Cell shape</keyword>
<dbReference type="GO" id="GO:0000902">
    <property type="term" value="P:cell morphogenesis"/>
    <property type="evidence" value="ECO:0007669"/>
    <property type="project" value="UniProtKB-UniRule"/>
</dbReference>
<dbReference type="InterPro" id="IPR038009">
    <property type="entry name" value="GlmU_C_LbH"/>
</dbReference>